<gene>
    <name evidence="3" type="ORF">SAMN05444583_11963</name>
</gene>
<dbReference type="EMBL" id="FOAW01000019">
    <property type="protein sequence ID" value="SEM00680.1"/>
    <property type="molecule type" value="Genomic_DNA"/>
</dbReference>
<keyword evidence="4" id="KW-1185">Reference proteome</keyword>
<comment type="similarity">
    <text evidence="1">Belongs to the bacterial solute-binding protein 8 family.</text>
</comment>
<evidence type="ECO:0000313" key="4">
    <source>
        <dbReference type="Proteomes" id="UP000198677"/>
    </source>
</evidence>
<evidence type="ECO:0000259" key="2">
    <source>
        <dbReference type="PROSITE" id="PS50983"/>
    </source>
</evidence>
<dbReference type="PROSITE" id="PS50983">
    <property type="entry name" value="FE_B12_PBP"/>
    <property type="match status" value="1"/>
</dbReference>
<organism evidence="3 4">
    <name type="scientific">Rhodococcus maanshanensis</name>
    <dbReference type="NCBI Taxonomy" id="183556"/>
    <lineage>
        <taxon>Bacteria</taxon>
        <taxon>Bacillati</taxon>
        <taxon>Actinomycetota</taxon>
        <taxon>Actinomycetes</taxon>
        <taxon>Mycobacteriales</taxon>
        <taxon>Nocardiaceae</taxon>
        <taxon>Rhodococcus</taxon>
    </lineage>
</organism>
<dbReference type="SUPFAM" id="SSF53807">
    <property type="entry name" value="Helical backbone' metal receptor"/>
    <property type="match status" value="1"/>
</dbReference>
<dbReference type="Pfam" id="PF01497">
    <property type="entry name" value="Peripla_BP_2"/>
    <property type="match status" value="1"/>
</dbReference>
<dbReference type="Gene3D" id="3.40.50.1980">
    <property type="entry name" value="Nitrogenase molybdenum iron protein domain"/>
    <property type="match status" value="2"/>
</dbReference>
<dbReference type="InterPro" id="IPR050902">
    <property type="entry name" value="ABC_Transporter_SBP"/>
</dbReference>
<dbReference type="InterPro" id="IPR002491">
    <property type="entry name" value="ABC_transptr_periplasmic_BD"/>
</dbReference>
<proteinExistence type="inferred from homology"/>
<evidence type="ECO:0000256" key="1">
    <source>
        <dbReference type="ARBA" id="ARBA00008814"/>
    </source>
</evidence>
<dbReference type="PANTHER" id="PTHR30535">
    <property type="entry name" value="VITAMIN B12-BINDING PROTEIN"/>
    <property type="match status" value="1"/>
</dbReference>
<evidence type="ECO:0000313" key="3">
    <source>
        <dbReference type="EMBL" id="SEM00680.1"/>
    </source>
</evidence>
<reference evidence="4" key="1">
    <citation type="submission" date="2016-10" db="EMBL/GenBank/DDBJ databases">
        <authorList>
            <person name="Varghese N."/>
            <person name="Submissions S."/>
        </authorList>
    </citation>
    <scope>NUCLEOTIDE SEQUENCE [LARGE SCALE GENOMIC DNA]</scope>
    <source>
        <strain evidence="4">DSM 44675</strain>
    </source>
</reference>
<dbReference type="PANTHER" id="PTHR30535:SF7">
    <property type="entry name" value="IRON(III) DICITRATE-BINDING PROTEIN"/>
    <property type="match status" value="1"/>
</dbReference>
<feature type="domain" description="Fe/B12 periplasmic-binding" evidence="2">
    <location>
        <begin position="79"/>
        <end position="351"/>
    </location>
</feature>
<sequence>MTHTCTFSTSHGRRVALRTPVDLRVHARVSPRVLATAAASVAAALALAACTTGSAESGTATISLANCGRTVTLDGPAERGVTLNQGATETALSIGAQDRMAGTAYLDDAIAPQWAAAYAQVPALDEKDYPSREALLEAKPDLVTASYSGAFDDKAVGSHESFDELGVATYVSPFGCKDKSTRPAVAWDSIGSEITDYGTMFGREDEAAAVVAQMRETLAGIESAAPAKGKSIFWYDSNTTTPYVGANAGGPQLIIDAVGGTNIFAGTAGSWADGSWETVLAANPDVIVLADASWDTAEEKKAYLRGDPALKDLKAVRDDAFVVVPFSTTTPGPRTIEGASLVAGQLGGDGA</sequence>
<protein>
    <submittedName>
        <fullName evidence="3">Iron complex transport system substrate-binding protein</fullName>
    </submittedName>
</protein>
<name>A0A1H7UUK8_9NOCA</name>
<accession>A0A1H7UUK8</accession>
<dbReference type="Proteomes" id="UP000198677">
    <property type="component" value="Unassembled WGS sequence"/>
</dbReference>
<dbReference type="AlphaFoldDB" id="A0A1H7UUK8"/>